<dbReference type="CDD" id="cd06233">
    <property type="entry name" value="M14-like"/>
    <property type="match status" value="1"/>
</dbReference>
<dbReference type="Gene3D" id="3.40.630.10">
    <property type="entry name" value="Zn peptidases"/>
    <property type="match status" value="1"/>
</dbReference>
<dbReference type="SUPFAM" id="SSF53187">
    <property type="entry name" value="Zn-dependent exopeptidases"/>
    <property type="match status" value="1"/>
</dbReference>
<dbReference type="Pfam" id="PF10994">
    <property type="entry name" value="DUF2817"/>
    <property type="match status" value="1"/>
</dbReference>
<organism evidence="1 2">
    <name type="scientific">Sphingomonas leidyi</name>
    <dbReference type="NCBI Taxonomy" id="68569"/>
    <lineage>
        <taxon>Bacteria</taxon>
        <taxon>Pseudomonadati</taxon>
        <taxon>Pseudomonadota</taxon>
        <taxon>Alphaproteobacteria</taxon>
        <taxon>Sphingomonadales</taxon>
        <taxon>Sphingomonadaceae</taxon>
        <taxon>Sphingomonas</taxon>
    </lineage>
</organism>
<reference evidence="1 2" key="1">
    <citation type="submission" date="2020-03" db="EMBL/GenBank/DDBJ databases">
        <title>Genomic Encyclopedia of Type Strains, Phase IV (KMG-IV): sequencing the most valuable type-strain genomes for metagenomic binning, comparative biology and taxonomic classification.</title>
        <authorList>
            <person name="Goeker M."/>
        </authorList>
    </citation>
    <scope>NUCLEOTIDE SEQUENCE [LARGE SCALE GENOMIC DNA]</scope>
    <source>
        <strain evidence="1 2">DSM 4733</strain>
    </source>
</reference>
<gene>
    <name evidence="1" type="ORF">FHR20_000811</name>
</gene>
<sequence length="370" mass="39806">MALFAESYAEARRAFRAAMKRLGGRLGSASLPGVGAQGEALSVDWAVVGPAGASGTLLSISGVHGAEGHAGSAAQRAFAAMFDPRELGEDCNLVMIHALNPWGVSHGHRTDADNVDLSRNFCDFDAPLRSNPHYARVHDTICPDRWDDGLSSRVGALFQSMTEELGAAAALTAFTGGQHSHPNGIGFGGVRPSPSHAAFARIVESELSACRRMAYLEWHTGFGDYGRPLVVALDAPRTAPRNRMARWWADQGLQGEDEAFDSGETPDWSGLLLPGLRRLAPHIEIAGAPIEIGTVSNFEAFEAVMIDRWLRLGLELGSADLRSALRARLRAAYDPADPAWRAQVVEIGRSMHVAALRGLRAWQREARAEA</sequence>
<dbReference type="AlphaFoldDB" id="A0A7X5UXT3"/>
<evidence type="ECO:0000313" key="2">
    <source>
        <dbReference type="Proteomes" id="UP000564677"/>
    </source>
</evidence>
<accession>A0A7X5UXT3</accession>
<evidence type="ECO:0000313" key="1">
    <source>
        <dbReference type="EMBL" id="NIJ63880.1"/>
    </source>
</evidence>
<name>A0A7X5UXT3_9SPHN</name>
<protein>
    <recommendedName>
        <fullName evidence="3">DUF2817 domain-containing protein</fullName>
    </recommendedName>
</protein>
<keyword evidence="2" id="KW-1185">Reference proteome</keyword>
<dbReference type="EMBL" id="JAASQV010000001">
    <property type="protein sequence ID" value="NIJ63880.1"/>
    <property type="molecule type" value="Genomic_DNA"/>
</dbReference>
<dbReference type="Proteomes" id="UP000564677">
    <property type="component" value="Unassembled WGS sequence"/>
</dbReference>
<dbReference type="InterPro" id="IPR021259">
    <property type="entry name" value="DUF2817"/>
</dbReference>
<proteinExistence type="predicted"/>
<comment type="caution">
    <text evidence="1">The sequence shown here is derived from an EMBL/GenBank/DDBJ whole genome shotgun (WGS) entry which is preliminary data.</text>
</comment>
<evidence type="ECO:0008006" key="3">
    <source>
        <dbReference type="Google" id="ProtNLM"/>
    </source>
</evidence>
<dbReference type="RefSeq" id="WP_167298325.1">
    <property type="nucleotide sequence ID" value="NZ_JAASQV010000001.1"/>
</dbReference>